<name>A0A0N4Y5B4_NIPBR</name>
<dbReference type="EMBL" id="UYSL01020469">
    <property type="protein sequence ID" value="VDL74756.1"/>
    <property type="molecule type" value="Genomic_DNA"/>
</dbReference>
<organism evidence="3">
    <name type="scientific">Nippostrongylus brasiliensis</name>
    <name type="common">Rat hookworm</name>
    <dbReference type="NCBI Taxonomy" id="27835"/>
    <lineage>
        <taxon>Eukaryota</taxon>
        <taxon>Metazoa</taxon>
        <taxon>Ecdysozoa</taxon>
        <taxon>Nematoda</taxon>
        <taxon>Chromadorea</taxon>
        <taxon>Rhabditida</taxon>
        <taxon>Rhabditina</taxon>
        <taxon>Rhabditomorpha</taxon>
        <taxon>Strongyloidea</taxon>
        <taxon>Heligmosomidae</taxon>
        <taxon>Nippostrongylus</taxon>
    </lineage>
</organism>
<gene>
    <name evidence="1" type="ORF">NBR_LOCUS11167</name>
</gene>
<protein>
    <submittedName>
        <fullName evidence="3">Secreted protein</fullName>
    </submittedName>
</protein>
<evidence type="ECO:0000313" key="3">
    <source>
        <dbReference type="WBParaSite" id="NBR_0001116601-mRNA-1"/>
    </source>
</evidence>
<dbReference type="AlphaFoldDB" id="A0A0N4Y5B4"/>
<dbReference type="WBParaSite" id="NBR_0001116601-mRNA-1">
    <property type="protein sequence ID" value="NBR_0001116601-mRNA-1"/>
    <property type="gene ID" value="NBR_0001116601"/>
</dbReference>
<dbReference type="Proteomes" id="UP000271162">
    <property type="component" value="Unassembled WGS sequence"/>
</dbReference>
<sequence length="76" mass="9367">MLRSFHPRPLKWMNDFLFFTRFEEHEEHHHQQQLKSCERRRHDTKLETLVARQSSTCPHKLDNKRMYSLPFLPPPP</sequence>
<evidence type="ECO:0000313" key="1">
    <source>
        <dbReference type="EMBL" id="VDL74756.1"/>
    </source>
</evidence>
<keyword evidence="2" id="KW-1185">Reference proteome</keyword>
<reference evidence="3" key="1">
    <citation type="submission" date="2017-02" db="UniProtKB">
        <authorList>
            <consortium name="WormBaseParasite"/>
        </authorList>
    </citation>
    <scope>IDENTIFICATION</scope>
</reference>
<accession>A0A0N4Y5B4</accession>
<evidence type="ECO:0000313" key="2">
    <source>
        <dbReference type="Proteomes" id="UP000271162"/>
    </source>
</evidence>
<proteinExistence type="predicted"/>
<reference evidence="1 2" key="2">
    <citation type="submission" date="2018-11" db="EMBL/GenBank/DDBJ databases">
        <authorList>
            <consortium name="Pathogen Informatics"/>
        </authorList>
    </citation>
    <scope>NUCLEOTIDE SEQUENCE [LARGE SCALE GENOMIC DNA]</scope>
</reference>